<feature type="compositionally biased region" description="Basic and acidic residues" evidence="1">
    <location>
        <begin position="1"/>
        <end position="17"/>
    </location>
</feature>
<name>A0A843XDL1_COLES</name>
<keyword evidence="3" id="KW-1185">Reference proteome</keyword>
<protein>
    <submittedName>
        <fullName evidence="2">Uncharacterized protein</fullName>
    </submittedName>
</protein>
<evidence type="ECO:0000313" key="3">
    <source>
        <dbReference type="Proteomes" id="UP000652761"/>
    </source>
</evidence>
<proteinExistence type="predicted"/>
<feature type="non-terminal residue" evidence="2">
    <location>
        <position position="1"/>
    </location>
</feature>
<dbReference type="AlphaFoldDB" id="A0A843XDL1"/>
<organism evidence="2 3">
    <name type="scientific">Colocasia esculenta</name>
    <name type="common">Wild taro</name>
    <name type="synonym">Arum esculentum</name>
    <dbReference type="NCBI Taxonomy" id="4460"/>
    <lineage>
        <taxon>Eukaryota</taxon>
        <taxon>Viridiplantae</taxon>
        <taxon>Streptophyta</taxon>
        <taxon>Embryophyta</taxon>
        <taxon>Tracheophyta</taxon>
        <taxon>Spermatophyta</taxon>
        <taxon>Magnoliopsida</taxon>
        <taxon>Liliopsida</taxon>
        <taxon>Araceae</taxon>
        <taxon>Aroideae</taxon>
        <taxon>Colocasieae</taxon>
        <taxon>Colocasia</taxon>
    </lineage>
</organism>
<evidence type="ECO:0000313" key="2">
    <source>
        <dbReference type="EMBL" id="MQM17373.1"/>
    </source>
</evidence>
<dbReference type="EMBL" id="NMUH01007500">
    <property type="protein sequence ID" value="MQM17373.1"/>
    <property type="molecule type" value="Genomic_DNA"/>
</dbReference>
<dbReference type="Proteomes" id="UP000652761">
    <property type="component" value="Unassembled WGS sequence"/>
</dbReference>
<gene>
    <name evidence="2" type="ORF">Taro_050344</name>
</gene>
<sequence length="56" mass="6427">MSESLKQFHEDRVHRVDIVPGSADTSPSLQKTQLPDWDKVADHPFKRKDVGIKENL</sequence>
<feature type="region of interest" description="Disordered" evidence="1">
    <location>
        <begin position="1"/>
        <end position="37"/>
    </location>
</feature>
<reference evidence="2" key="1">
    <citation type="submission" date="2017-07" db="EMBL/GenBank/DDBJ databases">
        <title>Taro Niue Genome Assembly and Annotation.</title>
        <authorList>
            <person name="Atibalentja N."/>
            <person name="Keating K."/>
            <person name="Fields C.J."/>
        </authorList>
    </citation>
    <scope>NUCLEOTIDE SEQUENCE</scope>
    <source>
        <strain evidence="2">Niue_2</strain>
        <tissue evidence="2">Leaf</tissue>
    </source>
</reference>
<comment type="caution">
    <text evidence="2">The sequence shown here is derived from an EMBL/GenBank/DDBJ whole genome shotgun (WGS) entry which is preliminary data.</text>
</comment>
<feature type="compositionally biased region" description="Polar residues" evidence="1">
    <location>
        <begin position="23"/>
        <end position="33"/>
    </location>
</feature>
<accession>A0A843XDL1</accession>
<evidence type="ECO:0000256" key="1">
    <source>
        <dbReference type="SAM" id="MobiDB-lite"/>
    </source>
</evidence>